<dbReference type="EMBL" id="CYKH01000729">
    <property type="protein sequence ID" value="CUG27844.1"/>
    <property type="molecule type" value="Genomic_DNA"/>
</dbReference>
<organism evidence="2 3">
    <name type="scientific">Bodo saltans</name>
    <name type="common">Flagellated protozoan</name>
    <dbReference type="NCBI Taxonomy" id="75058"/>
    <lineage>
        <taxon>Eukaryota</taxon>
        <taxon>Discoba</taxon>
        <taxon>Euglenozoa</taxon>
        <taxon>Kinetoplastea</taxon>
        <taxon>Metakinetoplastina</taxon>
        <taxon>Eubodonida</taxon>
        <taxon>Bodonidae</taxon>
        <taxon>Bodo</taxon>
    </lineage>
</organism>
<keyword evidence="1 2" id="KW-0812">Transmembrane</keyword>
<name>A0A0S4IWD5_BODSA</name>
<dbReference type="Proteomes" id="UP000051952">
    <property type="component" value="Unassembled WGS sequence"/>
</dbReference>
<feature type="transmembrane region" description="Helical" evidence="1">
    <location>
        <begin position="148"/>
        <end position="165"/>
    </location>
</feature>
<keyword evidence="1" id="KW-1133">Transmembrane helix</keyword>
<reference evidence="3" key="1">
    <citation type="submission" date="2015-09" db="EMBL/GenBank/DDBJ databases">
        <authorList>
            <consortium name="Pathogen Informatics"/>
        </authorList>
    </citation>
    <scope>NUCLEOTIDE SEQUENCE [LARGE SCALE GENOMIC DNA]</scope>
    <source>
        <strain evidence="3">Lake Konstanz</strain>
    </source>
</reference>
<accession>A0A0S4IWD5</accession>
<evidence type="ECO:0000256" key="1">
    <source>
        <dbReference type="SAM" id="Phobius"/>
    </source>
</evidence>
<dbReference type="AlphaFoldDB" id="A0A0S4IWD5"/>
<keyword evidence="1" id="KW-0472">Membrane</keyword>
<proteinExistence type="predicted"/>
<dbReference type="VEuPathDB" id="TriTrypDB:BSAL_76820"/>
<protein>
    <submittedName>
        <fullName evidence="2">Transmembrane protein, putative</fullName>
    </submittedName>
</protein>
<dbReference type="OrthoDB" id="259075at2759"/>
<evidence type="ECO:0000313" key="3">
    <source>
        <dbReference type="Proteomes" id="UP000051952"/>
    </source>
</evidence>
<gene>
    <name evidence="2" type="ORF">BSAL_76820</name>
</gene>
<keyword evidence="3" id="KW-1185">Reference proteome</keyword>
<dbReference type="OMA" id="IENRMPF"/>
<sequence>MLRRTLRQCLLKQAAHQSQPGQFDRSFEKVVDRIEHSSPRLKLVNELSGGPNVKEKDQWFGDIPENEMKEQAQQDLWGKEGPSIADQKRSIIFDGEQWGQRVSDTLRRAEKTRASQPPMDPKILKTTKETAEYYYPQQTLEEKRTRRAIAGTLAFAILLFFLNWFRKALNAARSD</sequence>
<evidence type="ECO:0000313" key="2">
    <source>
        <dbReference type="EMBL" id="CUG27844.1"/>
    </source>
</evidence>